<evidence type="ECO:0000256" key="1">
    <source>
        <dbReference type="ARBA" id="ARBA00023125"/>
    </source>
</evidence>
<dbReference type="VEuPathDB" id="VectorBase:CSON012768"/>
<name>A0A336M6C8_CULSO</name>
<feature type="domain" description="HMG box" evidence="4">
    <location>
        <begin position="153"/>
        <end position="220"/>
    </location>
</feature>
<dbReference type="SUPFAM" id="SSF47095">
    <property type="entry name" value="HMG-box"/>
    <property type="match status" value="2"/>
</dbReference>
<protein>
    <submittedName>
        <fullName evidence="6">CSON012768 protein</fullName>
    </submittedName>
</protein>
<reference evidence="5" key="1">
    <citation type="submission" date="2018-04" db="EMBL/GenBank/DDBJ databases">
        <authorList>
            <person name="Go L.Y."/>
            <person name="Mitchell J.A."/>
        </authorList>
    </citation>
    <scope>NUCLEOTIDE SEQUENCE</scope>
    <source>
        <tissue evidence="5">Whole organism</tissue>
    </source>
</reference>
<feature type="DNA-binding region" description="HMG box" evidence="3">
    <location>
        <begin position="48"/>
        <end position="116"/>
    </location>
</feature>
<evidence type="ECO:0000313" key="5">
    <source>
        <dbReference type="EMBL" id="SSX05457.1"/>
    </source>
</evidence>
<dbReference type="InterPro" id="IPR009071">
    <property type="entry name" value="HMG_box_dom"/>
</dbReference>
<reference evidence="6" key="2">
    <citation type="submission" date="2018-07" db="EMBL/GenBank/DDBJ databases">
        <authorList>
            <person name="Quirk P.G."/>
            <person name="Krulwich T.A."/>
        </authorList>
    </citation>
    <scope>NUCLEOTIDE SEQUENCE</scope>
</reference>
<dbReference type="EMBL" id="UFQS01000618">
    <property type="protein sequence ID" value="SSX05457.1"/>
    <property type="molecule type" value="Genomic_DNA"/>
</dbReference>
<evidence type="ECO:0000256" key="3">
    <source>
        <dbReference type="PROSITE-ProRule" id="PRU00267"/>
    </source>
</evidence>
<dbReference type="PROSITE" id="PS50118">
    <property type="entry name" value="HMG_BOX_2"/>
    <property type="match status" value="2"/>
</dbReference>
<dbReference type="InterPro" id="IPR051965">
    <property type="entry name" value="ChromReg_NeuronalGeneExpr"/>
</dbReference>
<dbReference type="PANTHER" id="PTHR46040:SF3">
    <property type="entry name" value="HIGH MOBILITY GROUP PROTEIN 2"/>
    <property type="match status" value="1"/>
</dbReference>
<dbReference type="EMBL" id="UFQT01000618">
    <property type="protein sequence ID" value="SSX25816.1"/>
    <property type="molecule type" value="Genomic_DNA"/>
</dbReference>
<feature type="domain" description="HMG box" evidence="4">
    <location>
        <begin position="48"/>
        <end position="116"/>
    </location>
</feature>
<keyword evidence="2 3" id="KW-0539">Nucleus</keyword>
<accession>A0A336M6C8</accession>
<gene>
    <name evidence="6" type="primary">CSON012768</name>
</gene>
<dbReference type="GO" id="GO:0010468">
    <property type="term" value="P:regulation of gene expression"/>
    <property type="evidence" value="ECO:0007669"/>
    <property type="project" value="TreeGrafter"/>
</dbReference>
<evidence type="ECO:0000259" key="4">
    <source>
        <dbReference type="PROSITE" id="PS50118"/>
    </source>
</evidence>
<sequence length="252" mass="29500">MLPLKSLLKGVNSLQVTRLWQNTGNVQCALLSQKRKTLNELAGVPPKPKKPLTPYFRFMKEFRPKVVAQNPNMKQIEIVKMVAKSWEKVDQATKDKLEGEYKKEREVFMKEMLAYESKLTPQQKEDLKMARQDRVEAREKRDMKKRNKDLNKPKRPASAFVMFAMEQRKSNPPSAKENLRDYMKKLGEKWSKLSDAEKKPFMEANVKANAQYKSDLESWEKLMMKEGNFDVIRNPIVLEPIKPKTSRGRHSE</sequence>
<dbReference type="GO" id="GO:0005634">
    <property type="term" value="C:nucleus"/>
    <property type="evidence" value="ECO:0007669"/>
    <property type="project" value="UniProtKB-UniRule"/>
</dbReference>
<proteinExistence type="predicted"/>
<feature type="DNA-binding region" description="HMG box" evidence="3">
    <location>
        <begin position="153"/>
        <end position="220"/>
    </location>
</feature>
<dbReference type="SMART" id="SM00398">
    <property type="entry name" value="HMG"/>
    <property type="match status" value="2"/>
</dbReference>
<dbReference type="InterPro" id="IPR036910">
    <property type="entry name" value="HMG_box_dom_sf"/>
</dbReference>
<dbReference type="OMA" id="KLTAMEP"/>
<dbReference type="PANTHER" id="PTHR46040">
    <property type="entry name" value="HIGH MOBILITY GROUP PROTEIN 2"/>
    <property type="match status" value="1"/>
</dbReference>
<evidence type="ECO:0000256" key="2">
    <source>
        <dbReference type="ARBA" id="ARBA00023242"/>
    </source>
</evidence>
<dbReference type="AlphaFoldDB" id="A0A336M6C8"/>
<dbReference type="GO" id="GO:0003677">
    <property type="term" value="F:DNA binding"/>
    <property type="evidence" value="ECO:0007669"/>
    <property type="project" value="UniProtKB-UniRule"/>
</dbReference>
<evidence type="ECO:0000313" key="6">
    <source>
        <dbReference type="EMBL" id="SSX25816.1"/>
    </source>
</evidence>
<keyword evidence="1 3" id="KW-0238">DNA-binding</keyword>
<dbReference type="Gene3D" id="1.10.30.10">
    <property type="entry name" value="High mobility group box domain"/>
    <property type="match status" value="2"/>
</dbReference>
<organism evidence="6">
    <name type="scientific">Culicoides sonorensis</name>
    <name type="common">Biting midge</name>
    <dbReference type="NCBI Taxonomy" id="179676"/>
    <lineage>
        <taxon>Eukaryota</taxon>
        <taxon>Metazoa</taxon>
        <taxon>Ecdysozoa</taxon>
        <taxon>Arthropoda</taxon>
        <taxon>Hexapoda</taxon>
        <taxon>Insecta</taxon>
        <taxon>Pterygota</taxon>
        <taxon>Neoptera</taxon>
        <taxon>Endopterygota</taxon>
        <taxon>Diptera</taxon>
        <taxon>Nematocera</taxon>
        <taxon>Chironomoidea</taxon>
        <taxon>Ceratopogonidae</taxon>
        <taxon>Ceratopogoninae</taxon>
        <taxon>Culicoides</taxon>
        <taxon>Monoculicoides</taxon>
    </lineage>
</organism>
<dbReference type="Pfam" id="PF00505">
    <property type="entry name" value="HMG_box"/>
    <property type="match status" value="2"/>
</dbReference>